<sequence length="42" mass="4655">MEAAVDSLCIIAIYSILLGIIWSLFTDKLDQAIKVDEENNSV</sequence>
<name>A0A285NQ81_9BACI</name>
<reference evidence="3" key="1">
    <citation type="submission" date="2017-09" db="EMBL/GenBank/DDBJ databases">
        <authorList>
            <person name="Varghese N."/>
            <person name="Submissions S."/>
        </authorList>
    </citation>
    <scope>NUCLEOTIDE SEQUENCE [LARGE SCALE GENOMIC DNA]</scope>
    <source>
        <strain evidence="3">CGMCC 1.8913</strain>
    </source>
</reference>
<evidence type="ECO:0000313" key="2">
    <source>
        <dbReference type="EMBL" id="SNZ11609.1"/>
    </source>
</evidence>
<keyword evidence="1" id="KW-0812">Transmembrane</keyword>
<keyword evidence="1" id="KW-1133">Transmembrane helix</keyword>
<feature type="transmembrane region" description="Helical" evidence="1">
    <location>
        <begin position="7"/>
        <end position="25"/>
    </location>
</feature>
<gene>
    <name evidence="2" type="ORF">SAMN05421503_2097</name>
</gene>
<accession>A0A285NQ81</accession>
<proteinExistence type="predicted"/>
<keyword evidence="1" id="KW-0472">Membrane</keyword>
<evidence type="ECO:0000256" key="1">
    <source>
        <dbReference type="SAM" id="Phobius"/>
    </source>
</evidence>
<dbReference type="Proteomes" id="UP000219356">
    <property type="component" value="Unassembled WGS sequence"/>
</dbReference>
<protein>
    <submittedName>
        <fullName evidence="2">Uncharacterized protein</fullName>
    </submittedName>
</protein>
<dbReference type="EMBL" id="OBEK01000002">
    <property type="protein sequence ID" value="SNZ11609.1"/>
    <property type="molecule type" value="Genomic_DNA"/>
</dbReference>
<keyword evidence="3" id="KW-1185">Reference proteome</keyword>
<evidence type="ECO:0000313" key="3">
    <source>
        <dbReference type="Proteomes" id="UP000219356"/>
    </source>
</evidence>
<organism evidence="2 3">
    <name type="scientific">Terribacillus aidingensis</name>
    <dbReference type="NCBI Taxonomy" id="586416"/>
    <lineage>
        <taxon>Bacteria</taxon>
        <taxon>Bacillati</taxon>
        <taxon>Bacillota</taxon>
        <taxon>Bacilli</taxon>
        <taxon>Bacillales</taxon>
        <taxon>Bacillaceae</taxon>
        <taxon>Terribacillus</taxon>
    </lineage>
</organism>
<dbReference type="AlphaFoldDB" id="A0A285NQ81"/>